<dbReference type="EMBL" id="KB312213">
    <property type="protein sequence ID" value="ELT87674.1"/>
    <property type="molecule type" value="Genomic_DNA"/>
</dbReference>
<feature type="compositionally biased region" description="Basic residues" evidence="1">
    <location>
        <begin position="21"/>
        <end position="31"/>
    </location>
</feature>
<dbReference type="HOGENOM" id="CLU_1385387_0_0_1"/>
<feature type="region of interest" description="Disordered" evidence="1">
    <location>
        <begin position="13"/>
        <end position="38"/>
    </location>
</feature>
<dbReference type="EMBL" id="AMQN01015782">
    <property type="status" value="NOT_ANNOTATED_CDS"/>
    <property type="molecule type" value="Genomic_DNA"/>
</dbReference>
<keyword evidence="4" id="KW-1185">Reference proteome</keyword>
<proteinExistence type="predicted"/>
<evidence type="ECO:0000313" key="2">
    <source>
        <dbReference type="EMBL" id="ELT87674.1"/>
    </source>
</evidence>
<evidence type="ECO:0000256" key="1">
    <source>
        <dbReference type="SAM" id="MobiDB-lite"/>
    </source>
</evidence>
<sequence length="197" mass="22244">MVIMHSLRLQNEAYYDGHNGPRPKAKPKPKPKTTDPVPLRALSTDEVTRLYERAVEGAGCEYLGTYSAWGGPDVNTWAAKTRHRDTAFVANTDTIEDEGTHWTLFYLPKDPASPPYFFDSFGRDPANMGRPMWRNYLRAIADRRWGAGKGRPEWDVHERRADTGASHGRLRTAVRAGAVVKEQRVEDASSCCGCWDY</sequence>
<accession>R7T9M3</accession>
<organism evidence="2">
    <name type="scientific">Capitella teleta</name>
    <name type="common">Polychaete worm</name>
    <dbReference type="NCBI Taxonomy" id="283909"/>
    <lineage>
        <taxon>Eukaryota</taxon>
        <taxon>Metazoa</taxon>
        <taxon>Spiralia</taxon>
        <taxon>Lophotrochozoa</taxon>
        <taxon>Annelida</taxon>
        <taxon>Polychaeta</taxon>
        <taxon>Sedentaria</taxon>
        <taxon>Scolecida</taxon>
        <taxon>Capitellidae</taxon>
        <taxon>Capitella</taxon>
    </lineage>
</organism>
<reference evidence="3" key="3">
    <citation type="submission" date="2015-06" db="UniProtKB">
        <authorList>
            <consortium name="EnsemblMetazoa"/>
        </authorList>
    </citation>
    <scope>IDENTIFICATION</scope>
</reference>
<gene>
    <name evidence="2" type="ORF">CAPTEDRAFT_185546</name>
</gene>
<reference evidence="2 4" key="2">
    <citation type="journal article" date="2013" name="Nature">
        <title>Insights into bilaterian evolution from three spiralian genomes.</title>
        <authorList>
            <person name="Simakov O."/>
            <person name="Marletaz F."/>
            <person name="Cho S.J."/>
            <person name="Edsinger-Gonzales E."/>
            <person name="Havlak P."/>
            <person name="Hellsten U."/>
            <person name="Kuo D.H."/>
            <person name="Larsson T."/>
            <person name="Lv J."/>
            <person name="Arendt D."/>
            <person name="Savage R."/>
            <person name="Osoegawa K."/>
            <person name="de Jong P."/>
            <person name="Grimwood J."/>
            <person name="Chapman J.A."/>
            <person name="Shapiro H."/>
            <person name="Aerts A."/>
            <person name="Otillar R.P."/>
            <person name="Terry A.Y."/>
            <person name="Boore J.L."/>
            <person name="Grigoriev I.V."/>
            <person name="Lindberg D.R."/>
            <person name="Seaver E.C."/>
            <person name="Weisblat D.A."/>
            <person name="Putnam N.H."/>
            <person name="Rokhsar D.S."/>
        </authorList>
    </citation>
    <scope>NUCLEOTIDE SEQUENCE</scope>
    <source>
        <strain evidence="2 4">I ESC-2004</strain>
    </source>
</reference>
<dbReference type="Proteomes" id="UP000014760">
    <property type="component" value="Unassembled WGS sequence"/>
</dbReference>
<protein>
    <submittedName>
        <fullName evidence="2 3">Uncharacterized protein</fullName>
    </submittedName>
</protein>
<dbReference type="AlphaFoldDB" id="R7T9M3"/>
<dbReference type="Gene3D" id="3.40.395.10">
    <property type="entry name" value="Adenoviral Proteinase, Chain A"/>
    <property type="match status" value="1"/>
</dbReference>
<evidence type="ECO:0000313" key="3">
    <source>
        <dbReference type="EnsemblMetazoa" id="CapteP185546"/>
    </source>
</evidence>
<name>R7T9M3_CAPTE</name>
<dbReference type="EnsemblMetazoa" id="CapteT185546">
    <property type="protein sequence ID" value="CapteP185546"/>
    <property type="gene ID" value="CapteG185546"/>
</dbReference>
<evidence type="ECO:0000313" key="4">
    <source>
        <dbReference type="Proteomes" id="UP000014760"/>
    </source>
</evidence>
<reference evidence="4" key="1">
    <citation type="submission" date="2012-12" db="EMBL/GenBank/DDBJ databases">
        <authorList>
            <person name="Hellsten U."/>
            <person name="Grimwood J."/>
            <person name="Chapman J.A."/>
            <person name="Shapiro H."/>
            <person name="Aerts A."/>
            <person name="Otillar R.P."/>
            <person name="Terry A.Y."/>
            <person name="Boore J.L."/>
            <person name="Simakov O."/>
            <person name="Marletaz F."/>
            <person name="Cho S.-J."/>
            <person name="Edsinger-Gonzales E."/>
            <person name="Havlak P."/>
            <person name="Kuo D.-H."/>
            <person name="Larsson T."/>
            <person name="Lv J."/>
            <person name="Arendt D."/>
            <person name="Savage R."/>
            <person name="Osoegawa K."/>
            <person name="de Jong P."/>
            <person name="Lindberg D.R."/>
            <person name="Seaver E.C."/>
            <person name="Weisblat D.A."/>
            <person name="Putnam N.H."/>
            <person name="Grigoriev I.V."/>
            <person name="Rokhsar D.S."/>
        </authorList>
    </citation>
    <scope>NUCLEOTIDE SEQUENCE</scope>
    <source>
        <strain evidence="4">I ESC-2004</strain>
    </source>
</reference>